<keyword evidence="3" id="KW-1185">Reference proteome</keyword>
<dbReference type="RefSeq" id="XP_067067446.1">
    <property type="nucleotide sequence ID" value="XM_067210629.1"/>
</dbReference>
<evidence type="ECO:0000256" key="1">
    <source>
        <dbReference type="SAM" id="Coils"/>
    </source>
</evidence>
<dbReference type="EMBL" id="LRBS01000089">
    <property type="protein sequence ID" value="OII75230.1"/>
    <property type="molecule type" value="Genomic_DNA"/>
</dbReference>
<dbReference type="AlphaFoldDB" id="A0A1J4MM28"/>
<proteinExistence type="predicted"/>
<dbReference type="OrthoDB" id="343156at2759"/>
<dbReference type="Proteomes" id="UP000186804">
    <property type="component" value="Unassembled WGS sequence"/>
</dbReference>
<reference evidence="2 3" key="1">
    <citation type="submission" date="2016-10" db="EMBL/GenBank/DDBJ databases">
        <title>Reductive evolution of mitochondrial metabolism and differential evolution of invasion-related proteins in Cryptosporidium.</title>
        <authorList>
            <person name="Liu S."/>
            <person name="Roellig D.M."/>
            <person name="Guo Y."/>
            <person name="Li N."/>
            <person name="Frace M.A."/>
            <person name="Tang K."/>
            <person name="Zhang L."/>
            <person name="Feng Y."/>
            <person name="Xiao L."/>
        </authorList>
    </citation>
    <scope>NUCLEOTIDE SEQUENCE [LARGE SCALE GENOMIC DNA]</scope>
    <source>
        <strain evidence="2">30847</strain>
    </source>
</reference>
<dbReference type="GeneID" id="92364570"/>
<evidence type="ECO:0000313" key="2">
    <source>
        <dbReference type="EMBL" id="OII75230.1"/>
    </source>
</evidence>
<feature type="coiled-coil region" evidence="1">
    <location>
        <begin position="264"/>
        <end position="354"/>
    </location>
</feature>
<name>A0A1J4MM28_9CRYT</name>
<gene>
    <name evidence="2" type="ORF">cand_003850</name>
</gene>
<feature type="coiled-coil region" evidence="1">
    <location>
        <begin position="466"/>
        <end position="518"/>
    </location>
</feature>
<keyword evidence="1" id="KW-0175">Coiled coil</keyword>
<feature type="coiled-coil region" evidence="1">
    <location>
        <begin position="637"/>
        <end position="678"/>
    </location>
</feature>
<evidence type="ECO:0000313" key="3">
    <source>
        <dbReference type="Proteomes" id="UP000186804"/>
    </source>
</evidence>
<comment type="caution">
    <text evidence="2">The sequence shown here is derived from an EMBL/GenBank/DDBJ whole genome shotgun (WGS) entry which is preliminary data.</text>
</comment>
<protein>
    <submittedName>
        <fullName evidence="2">Uncharacterized protein</fullName>
    </submittedName>
</protein>
<accession>A0A1J4MM28</accession>
<sequence>MRYKITVVIGNNILKMHILESTDNKIKYPEDIELEIGSNSNYLNITSKSGDLELSTNSNKLIWSEIGQVVSSDRKPHYSLSSILRRTNLFHEEFDIETPIEYNDISRSSNSEEFRKSKTSNILKITDIIKNVHREEIKIYLDEIASLRSQILHMNFLEEERQIKIENDIYNNCFKTEQDIKIDEFERKYNPNYLTRELVTNIHNISSVEYNKRYLEEIVNVNITIKDDLNEMEKGELSIESLNPLHININKLDIDESRKLFIINDEFLNKIENLTKRNNLLLNEIERLSKQEENLLIENERLSKTNNEFISKIEVFNIKNKELLKLNENLTIENKEYIKRIDNILIENNNLLDKINKFTEYNKKLMDEVNYYCKYKDDLLNNINDETKYEKYKNEIEDLSKYNRELLEKVEIISNNEKESSKLLDVISKKYEQLRNCYMEQNSEMLKIQVTLCNEQKNKVYIEDSLVIAKSNITNLESQINELNNKLKISKEQLYKQIEDYDSRIKFLNDEFKNLKDQQEILEIYMGYMNDLYINKQDVNYNEEFDKYQQNIQYIFPNVYNFVINTFKYLISSTEYSNFGFYNPSLVKILTSYLYISPSEYNDKENRNLINTSELVMNNMIGNKKKIRDIEYTSCTMTRFRNEISILRNQNHAVKQRLKLRELEIDKLRSELGDLRNKLVHNKSSSISLNRKRTDKYEDIRSLSNNDITNTYSKDKWQHILSVISNFNDSYI</sequence>
<dbReference type="VEuPathDB" id="CryptoDB:cand_003850"/>
<organism evidence="2 3">
    <name type="scientific">Cryptosporidium andersoni</name>
    <dbReference type="NCBI Taxonomy" id="117008"/>
    <lineage>
        <taxon>Eukaryota</taxon>
        <taxon>Sar</taxon>
        <taxon>Alveolata</taxon>
        <taxon>Apicomplexa</taxon>
        <taxon>Conoidasida</taxon>
        <taxon>Coccidia</taxon>
        <taxon>Eucoccidiorida</taxon>
        <taxon>Eimeriorina</taxon>
        <taxon>Cryptosporidiidae</taxon>
        <taxon>Cryptosporidium</taxon>
    </lineage>
</organism>